<dbReference type="PANTHER" id="PTHR14289:SF16">
    <property type="entry name" value="POLYMERASE DELTA-INTERACTING PROTEIN 2"/>
    <property type="match status" value="1"/>
</dbReference>
<keyword evidence="5" id="KW-1185">Reference proteome</keyword>
<evidence type="ECO:0000256" key="1">
    <source>
        <dbReference type="ARBA" id="ARBA00017693"/>
    </source>
</evidence>
<evidence type="ECO:0000256" key="2">
    <source>
        <dbReference type="HAMAP-Rule" id="MF_00791"/>
    </source>
</evidence>
<reference evidence="4 5" key="1">
    <citation type="journal article" date="2024" name="Environ. Microbiol.">
        <title>Novel evolutionary insights on the interactions of the Holosporales (Alphaproteobacteria) with eukaryotic hosts from comparative genomics.</title>
        <authorList>
            <person name="Giovannini M."/>
            <person name="Petroni G."/>
            <person name="Castelli M."/>
        </authorList>
    </citation>
    <scope>NUCLEOTIDE SEQUENCE [LARGE SCALE GENOMIC DNA]</scope>
    <source>
        <strain evidence="4 5">US_Bl 15I1</strain>
    </source>
</reference>
<feature type="domain" description="ApaG" evidence="3">
    <location>
        <begin position="3"/>
        <end position="127"/>
    </location>
</feature>
<dbReference type="HAMAP" id="MF_00791">
    <property type="entry name" value="ApaG"/>
    <property type="match status" value="1"/>
</dbReference>
<dbReference type="Proteomes" id="UP001330434">
    <property type="component" value="Chromosome"/>
</dbReference>
<evidence type="ECO:0000313" key="5">
    <source>
        <dbReference type="Proteomes" id="UP001330434"/>
    </source>
</evidence>
<dbReference type="EMBL" id="CP133270">
    <property type="protein sequence ID" value="WVX66793.1"/>
    <property type="molecule type" value="Genomic_DNA"/>
</dbReference>
<dbReference type="Pfam" id="PF04379">
    <property type="entry name" value="DUF525"/>
    <property type="match status" value="1"/>
</dbReference>
<dbReference type="PROSITE" id="PS51087">
    <property type="entry name" value="APAG"/>
    <property type="match status" value="1"/>
</dbReference>
<evidence type="ECO:0000259" key="3">
    <source>
        <dbReference type="PROSITE" id="PS51087"/>
    </source>
</evidence>
<dbReference type="PANTHER" id="PTHR14289">
    <property type="entry name" value="F-BOX ONLY PROTEIN 3"/>
    <property type="match status" value="1"/>
</dbReference>
<dbReference type="NCBIfam" id="NF003967">
    <property type="entry name" value="PRK05461.1"/>
    <property type="match status" value="1"/>
</dbReference>
<organism evidence="4 5">
    <name type="scientific">Candidatus Bealeia paramacronuclearis</name>
    <dbReference type="NCBI Taxonomy" id="1921001"/>
    <lineage>
        <taxon>Bacteria</taxon>
        <taxon>Pseudomonadati</taxon>
        <taxon>Pseudomonadota</taxon>
        <taxon>Alphaproteobacteria</taxon>
        <taxon>Holosporales</taxon>
        <taxon>Holosporaceae</taxon>
        <taxon>Candidatus Bealeia</taxon>
    </lineage>
</organism>
<name>A0ABZ2C560_9PROT</name>
<gene>
    <name evidence="2" type="primary">apaG</name>
    <name evidence="4" type="ORF">Bealeia1_00978</name>
</gene>
<dbReference type="SUPFAM" id="SSF110069">
    <property type="entry name" value="ApaG-like"/>
    <property type="match status" value="1"/>
</dbReference>
<dbReference type="InterPro" id="IPR007474">
    <property type="entry name" value="ApaG_domain"/>
</dbReference>
<protein>
    <recommendedName>
        <fullName evidence="1 2">Protein ApaG</fullName>
    </recommendedName>
</protein>
<accession>A0ABZ2C560</accession>
<sequence>MNSLVTHDIKVSVAVTFLDEESNPQEHHFLWGYQIWIENLGQSTIQLLSRHWCITDQIGITQEVRGKGVVGVQPVIDKGESYTYTSGVPLTTPSGIMAGEYTVQDEYGDLFEIIVPPFSLDSPYETRLLN</sequence>
<dbReference type="InterPro" id="IPR036767">
    <property type="entry name" value="ApaG_sf"/>
</dbReference>
<proteinExistence type="inferred from homology"/>
<dbReference type="InterPro" id="IPR023065">
    <property type="entry name" value="Uncharacterised_ApaG"/>
</dbReference>
<evidence type="ECO:0000313" key="4">
    <source>
        <dbReference type="EMBL" id="WVX66793.1"/>
    </source>
</evidence>
<dbReference type="Gene3D" id="2.60.40.1470">
    <property type="entry name" value="ApaG domain"/>
    <property type="match status" value="1"/>
</dbReference>
<dbReference type="RefSeq" id="WP_331255617.1">
    <property type="nucleotide sequence ID" value="NZ_CP133270.1"/>
</dbReference>